<evidence type="ECO:0000313" key="1">
    <source>
        <dbReference type="EMBL" id="VDK44456.1"/>
    </source>
</evidence>
<evidence type="ECO:0000313" key="2">
    <source>
        <dbReference type="Proteomes" id="UP000271889"/>
    </source>
</evidence>
<gene>
    <name evidence="1" type="ORF">CGOC_LOCUS335</name>
</gene>
<organism evidence="1 2">
    <name type="scientific">Cylicostephanus goldi</name>
    <name type="common">Nematode worm</name>
    <dbReference type="NCBI Taxonomy" id="71465"/>
    <lineage>
        <taxon>Eukaryota</taxon>
        <taxon>Metazoa</taxon>
        <taxon>Ecdysozoa</taxon>
        <taxon>Nematoda</taxon>
        <taxon>Chromadorea</taxon>
        <taxon>Rhabditida</taxon>
        <taxon>Rhabditina</taxon>
        <taxon>Rhabditomorpha</taxon>
        <taxon>Strongyloidea</taxon>
        <taxon>Strongylidae</taxon>
        <taxon>Cylicostephanus</taxon>
    </lineage>
</organism>
<dbReference type="EMBL" id="UYRV01000439">
    <property type="protein sequence ID" value="VDK44456.1"/>
    <property type="molecule type" value="Genomic_DNA"/>
</dbReference>
<reference evidence="1 2" key="1">
    <citation type="submission" date="2018-11" db="EMBL/GenBank/DDBJ databases">
        <authorList>
            <consortium name="Pathogen Informatics"/>
        </authorList>
    </citation>
    <scope>NUCLEOTIDE SEQUENCE [LARGE SCALE GENOMIC DNA]</scope>
</reference>
<keyword evidence="2" id="KW-1185">Reference proteome</keyword>
<evidence type="ECO:0008006" key="3">
    <source>
        <dbReference type="Google" id="ProtNLM"/>
    </source>
</evidence>
<protein>
    <recommendedName>
        <fullName evidence="3">CCHC-type domain-containing protein</fullName>
    </recommendedName>
</protein>
<dbReference type="OrthoDB" id="5875301at2759"/>
<dbReference type="Proteomes" id="UP000271889">
    <property type="component" value="Unassembled WGS sequence"/>
</dbReference>
<sequence length="182" mass="21306">MDNENVNNQLNLVEDEDENARRIREINLQSLQTQQAINDLRMLIADLRERPICAPRRIQHGAMRRENGGRLHCAFCNADGQHQSDSCPQVRDGESRRQILDSERRCHTCFAVLRIACPGDRRCRRWANPCYHCRAYGHHSAICELPDRSDVVMWRRLQRAREALRSAEARLERLRGDLRILL</sequence>
<dbReference type="AlphaFoldDB" id="A0A3P6PYD3"/>
<name>A0A3P6PYD3_CYLGO</name>
<accession>A0A3P6PYD3</accession>
<proteinExistence type="predicted"/>